<dbReference type="FunFam" id="1.10.472.130:FF:000009">
    <property type="entry name" value="Dynein heavy chain 5, axonemal"/>
    <property type="match status" value="1"/>
</dbReference>
<evidence type="ECO:0000313" key="17">
    <source>
        <dbReference type="Proteomes" id="UP000664940"/>
    </source>
</evidence>
<protein>
    <recommendedName>
        <fullName evidence="15">AAA+ ATPase domain-containing protein</fullName>
    </recommendedName>
</protein>
<keyword evidence="8" id="KW-0243">Dynein</keyword>
<dbReference type="FunFam" id="1.10.287.2620:FF:000003">
    <property type="entry name" value="Dynein, axonemal, heavy chain 5"/>
    <property type="match status" value="1"/>
</dbReference>
<evidence type="ECO:0000259" key="15">
    <source>
        <dbReference type="SMART" id="SM00382"/>
    </source>
</evidence>
<keyword evidence="13" id="KW-0966">Cell projection</keyword>
<name>A0A834APB6_9CHIR</name>
<dbReference type="InterPro" id="IPR042222">
    <property type="entry name" value="Dynein_2_N"/>
</dbReference>
<dbReference type="Pfam" id="PF17852">
    <property type="entry name" value="Dynein_AAA_lid"/>
    <property type="match status" value="1"/>
</dbReference>
<dbReference type="Pfam" id="PF08385">
    <property type="entry name" value="DHC_N1"/>
    <property type="match status" value="1"/>
</dbReference>
<feature type="region of interest" description="Disordered" evidence="14">
    <location>
        <begin position="1"/>
        <end position="83"/>
    </location>
</feature>
<evidence type="ECO:0000256" key="9">
    <source>
        <dbReference type="ARBA" id="ARBA00023054"/>
    </source>
</evidence>
<reference evidence="16 17" key="1">
    <citation type="journal article" date="2020" name="Nature">
        <title>Six reference-quality genomes reveal evolution of bat adaptations.</title>
        <authorList>
            <person name="Jebb D."/>
            <person name="Huang Z."/>
            <person name="Pippel M."/>
            <person name="Hughes G.M."/>
            <person name="Lavrichenko K."/>
            <person name="Devanna P."/>
            <person name="Winkler S."/>
            <person name="Jermiin L.S."/>
            <person name="Skirmuntt E.C."/>
            <person name="Katzourakis A."/>
            <person name="Burkitt-Gray L."/>
            <person name="Ray D.A."/>
            <person name="Sullivan K.A.M."/>
            <person name="Roscito J.G."/>
            <person name="Kirilenko B.M."/>
            <person name="Davalos L.M."/>
            <person name="Corthals A.P."/>
            <person name="Power M.L."/>
            <person name="Jones G."/>
            <person name="Ransome R.D."/>
            <person name="Dechmann D.K.N."/>
            <person name="Locatelli A.G."/>
            <person name="Puechmaille S.J."/>
            <person name="Fedrigo O."/>
            <person name="Jarvis E.D."/>
            <person name="Hiller M."/>
            <person name="Vernes S.C."/>
            <person name="Myers E.W."/>
            <person name="Teeling E.C."/>
        </authorList>
    </citation>
    <scope>NUCLEOTIDE SEQUENCE [LARGE SCALE GENOMIC DNA]</scope>
    <source>
        <strain evidence="16">Bat1K_MPI-CBG_1</strain>
    </source>
</reference>
<dbReference type="InterPro" id="IPR027417">
    <property type="entry name" value="P-loop_NTPase"/>
</dbReference>
<evidence type="ECO:0000256" key="6">
    <source>
        <dbReference type="ARBA" id="ARBA00022741"/>
    </source>
</evidence>
<evidence type="ECO:0000256" key="8">
    <source>
        <dbReference type="ARBA" id="ARBA00023017"/>
    </source>
</evidence>
<dbReference type="FunFam" id="3.40.50.300:FF:001221">
    <property type="entry name" value="Axonemal dynein heavy chain 8"/>
    <property type="match status" value="1"/>
</dbReference>
<dbReference type="Pfam" id="PF08393">
    <property type="entry name" value="DHC_N2"/>
    <property type="match status" value="1"/>
</dbReference>
<dbReference type="Gene3D" id="1.20.58.1120">
    <property type="match status" value="1"/>
</dbReference>
<evidence type="ECO:0000256" key="11">
    <source>
        <dbReference type="ARBA" id="ARBA00023175"/>
    </source>
</evidence>
<dbReference type="Proteomes" id="UP000664940">
    <property type="component" value="Unassembled WGS sequence"/>
</dbReference>
<dbReference type="InterPro" id="IPR056759">
    <property type="entry name" value="DYH2-5-8_CC"/>
</dbReference>
<dbReference type="EMBL" id="JABVXQ010000004">
    <property type="protein sequence ID" value="KAF6113476.1"/>
    <property type="molecule type" value="Genomic_DNA"/>
</dbReference>
<evidence type="ECO:0000256" key="12">
    <source>
        <dbReference type="ARBA" id="ARBA00023212"/>
    </source>
</evidence>
<dbReference type="Gene3D" id="1.10.287.2620">
    <property type="match status" value="1"/>
</dbReference>
<feature type="domain" description="AAA+ ATPase" evidence="15">
    <location>
        <begin position="2088"/>
        <end position="2232"/>
    </location>
</feature>
<evidence type="ECO:0000256" key="14">
    <source>
        <dbReference type="SAM" id="MobiDB-lite"/>
    </source>
</evidence>
<dbReference type="Pfam" id="PF25007">
    <property type="entry name" value="DYH2-5-8_CC"/>
    <property type="match status" value="1"/>
</dbReference>
<keyword evidence="10" id="KW-0969">Cilium</keyword>
<comment type="similarity">
    <text evidence="2">Belongs to the dynein heavy chain family.</text>
</comment>
<keyword evidence="11" id="KW-0505">Motor protein</keyword>
<evidence type="ECO:0000256" key="7">
    <source>
        <dbReference type="ARBA" id="ARBA00022840"/>
    </source>
</evidence>
<evidence type="ECO:0000256" key="3">
    <source>
        <dbReference type="ARBA" id="ARBA00022490"/>
    </source>
</evidence>
<keyword evidence="6" id="KW-0547">Nucleotide-binding</keyword>
<evidence type="ECO:0000256" key="4">
    <source>
        <dbReference type="ARBA" id="ARBA00022701"/>
    </source>
</evidence>
<evidence type="ECO:0000256" key="1">
    <source>
        <dbReference type="ARBA" id="ARBA00004430"/>
    </source>
</evidence>
<keyword evidence="7" id="KW-0067">ATP-binding</keyword>
<organism evidence="16 17">
    <name type="scientific">Phyllostomus discolor</name>
    <name type="common">pale spear-nosed bat</name>
    <dbReference type="NCBI Taxonomy" id="89673"/>
    <lineage>
        <taxon>Eukaryota</taxon>
        <taxon>Metazoa</taxon>
        <taxon>Chordata</taxon>
        <taxon>Craniata</taxon>
        <taxon>Vertebrata</taxon>
        <taxon>Euteleostomi</taxon>
        <taxon>Mammalia</taxon>
        <taxon>Eutheria</taxon>
        <taxon>Laurasiatheria</taxon>
        <taxon>Chiroptera</taxon>
        <taxon>Yangochiroptera</taxon>
        <taxon>Phyllostomidae</taxon>
        <taxon>Phyllostominae</taxon>
        <taxon>Phyllostomus</taxon>
    </lineage>
</organism>
<evidence type="ECO:0000256" key="2">
    <source>
        <dbReference type="ARBA" id="ARBA00008887"/>
    </source>
</evidence>
<gene>
    <name evidence="16" type="ORF">HJG60_003938</name>
</gene>
<dbReference type="GO" id="GO:0005858">
    <property type="term" value="C:axonemal dynein complex"/>
    <property type="evidence" value="ECO:0007669"/>
    <property type="project" value="TreeGrafter"/>
</dbReference>
<dbReference type="FunFam" id="1.20.58.1120:FF:000004">
    <property type="entry name" value="Dynein axonemal heavy chain 5"/>
    <property type="match status" value="1"/>
</dbReference>
<dbReference type="SUPFAM" id="SSF52540">
    <property type="entry name" value="P-loop containing nucleoside triphosphate hydrolases"/>
    <property type="match status" value="3"/>
</dbReference>
<evidence type="ECO:0000256" key="13">
    <source>
        <dbReference type="ARBA" id="ARBA00023273"/>
    </source>
</evidence>
<comment type="subcellular location">
    <subcellularLocation>
        <location evidence="1">Cytoplasm</location>
        <location evidence="1">Cytoskeleton</location>
        <location evidence="1">Cilium axoneme</location>
    </subcellularLocation>
</comment>
<dbReference type="Gene3D" id="1.20.140.100">
    <property type="entry name" value="Dynein heavy chain, N-terminal domain 2"/>
    <property type="match status" value="1"/>
</dbReference>
<keyword evidence="9" id="KW-0175">Coiled coil</keyword>
<dbReference type="InterPro" id="IPR043157">
    <property type="entry name" value="Dynein_AAA1S"/>
</dbReference>
<feature type="compositionally biased region" description="Low complexity" evidence="14">
    <location>
        <begin position="61"/>
        <end position="73"/>
    </location>
</feature>
<sequence length="2827" mass="323016">MSTEQDGPGPPEEESPPSAGSEDHAPQDPGGLAPPPQGEEAPPSSGKEGGTEQDLPEEAPGEAISAGEAASGEDTVPLSEKSRLPSASDILNLLSSDERIVFPDDDEPEPHRIRPRLAPRIAQSMVSEALSQSSRRSSRYLRSMSGIPTLQETLKERQARFRDARENRKLKIDPLYKYIFEILSENLGLDIVAVEELILDCPSLDPFSYFLMKDGSKTLKFLYQEGDAPGIECGRIIAGVTKGAKMMRLYIDNAAPDKLKGLCIFFVRCQNDTLINTKNIHEEVLFTVLDASKGLLIGIRNMLAKIFLPAILATNNWGALNQSKQGESEKHIFTETINRYLSFLDGARISIEGTVKLKKIDNIDFSKLHAFEDVTVAASNSETVRQLEDVLMIWYKQIEQVLIESEQMRKEADDSGPLTELEHWKRMSAKFNYIIEQIKGSSCKAVINVLNVAHSKLLKNWRDLDARITDTANESKDNVRYLYTLEKVCQPLYNYDLVSMAHGIQNLINAIRMIHSVSRYYNTSERMTSLFIKVTNQMVTASKAYITDGGINHVWDQETPLVLKKIQDCIFLFKEYQASFHKTRKQILESSGEKSFEVSEMYIFGNFEAFCKRLEKITEMITVVQTYSALSNSTIEGIDIMAIKFKNIYHGVKKKQYDILDPRRTEFDTDFLEFMSKINGLEIQIQAFMNSTFGKILSSQQALQLLQRFQKLNIPCLQLEINHTVERILQCYVAELEAIKKLYHSQKDDPPLARNMPPIAGKILWVRQLYRRISEPINYFFKNSEILSSTEGKAVIRQYNKISYVLVEFEVVYHTAWVREISQLQYALQATLFVRHPESGKLLVNFDPKILEVVRETKCMIKMKLDVPEQAKRLLKLENKLKADKLHLQDLLQYYDELCQEVPSVFVNLMTPKMKKVESVLRQGLTILTWSSLTLESFFQEVDSVLDMFNQLLKKISDLCEMHIDTVLKEIAKTVLISLPESGATKVEDMLTLNETYTKEWAEILNHKSKHVEEAVRELISIFESIYEVKYSGKKKQAPEQRKHVVFGSEAEDGENPDYETSVVTEVAVNDKEDEFKKECKEVYAFFSHQLLDSLQKATRLSLDTMKRRIFVASLYGRKQSDDIISFIKTEVHLAIPNVVMVPSLDDIQQAINRMIQLTLEVSRGVAHWGQQQTRPLKALITSGSRTTTDLAHPSPGKQLKKEERSFEELLPARKLKNFYPGVAEHKDISKLVLLLSSSVNSLRKVAHEALQDFQKYKTLWTEDRDVKVKEFLANNPSLTEIRSEILHYATFEQEIDELKPVIVVGALELHTEPMKLALSIEAKAWKMLLCRYLNEEYKKKMSDMITFINEYLKKLSRPIRDLDDVRFAMEALSCIRDNEIQMDMTLGPIEEAYAILNRFEVEVTKEESEAVDTLRYSFNKLQSKAVSVQDELVQVQPKFKSNLLESVEVFREDVMNFAEAYEMEGPMVPNIPPQEASNRLQIFQANFDDLWRKFVTYSSGEQLFGLPVTDYEVLHKVRKELNLLQKLYGLYDTVMGSISGYYEILWGDVDIEKINAELQEFQNRCRKLPKGLKDWQAFLDLKKRIDDFSESCPLLEMMTNKAMKQRHWDRISELTGTPFDVESDSFCLRNIMEAPLLKNKDDIEDICISAIKEKDIEAKLALVIDNWTNQNLSFAAFKGKGELLLKGSESGEIITLMEDSLMVLGSLLSNRYNAPFKKNIQNWVYKLSTSSDIIEEWLVVQNLWVYLEAVFVGGDIAKQLPQEAKRFQNIDKSWVKIMQRAHENPNVISCCVGDETMGQLLPHLHEQLEVCQKSLTGYLEKKRLLFPRFFFVSDPVLLEILGQASDSHTIQPHLPAVSDNINEVTFHAKEYDRILAVISREGEKIILDNPVMAKGPVEIWLLELLKMQMSSLHNIIRSAFYQISDSGFQLLPFLSHFPAQVGLLGLQMLWTHDSEEALNNAKDDRKIMQVTNQKFLDILNLLISQTTHDLSKFERVKFETLITIHVHQRDIFDDLVKMHIKSVTDFEWLKQSRFYFKEDLDQTVVSITNVDFIYQNEFLGCTDRLVITPLTDRCYITLAQALGMNMGGAPAGPAGTGKTETTKDMGRCLGKYVVVFNCSDQMDFRGLGRIFKGLAQSGSWGCFDEFNRIELPVLSVAAQQIYIVLTARKERKKQFIFSDGDCVDLNPEFGIFLTMNPGYAGRQELPENLKIQFRTVAMMVPDRQIIMRVKLASCGFLENVILAQKFYVLYKLCEEQLTKQVHYDFGLRNILSVLRTLGSQKRARPEDSELSIVMRGLRDMNLSKLVDEDEPLFLSLINDLFPGLQLDSSTYVELQAAVANQVQLEGLINHPPWNLKLVQLYETSLVRHGLMTLGPSGSGKTTVITILMKALTECGRPHREMRMNPKAITAPQMFGRLDTATNDWTDGIFSTLWRKTLKAKKGENIFLILDGPVDAIWIENLNSVLDDNKTLTLANGDRIPMSPNCKLLFEVHNIENASPATVSRMGMVYISSSALNWKPILEAWLKKRTAQEASVFQTLYNKTFEDIYTFMKLNLNPKMQLLECNYIVQSLTLLEGLIPSKEEGGVSCVEHLHKLFVFGLMWSLGALLELESREKLEAFIRNHESKLDLPQIPKDTNQTMYEFYVTDYGDWEHWNKKLQPYFYPTDSIPEYSSILVPNVDNIRTNFLIDTIAKQNKAVLLTGEQGTAKTVMIKAYLKKYDPEVQLSKSLNFSSATEPMMFQRTIESYVDKRMGSTYGPPGGRKMTVFIDDINMPIINEWGDQITNEIVRQMMEMEGMYSLDKPGDFTTIVDVQLIAAMIHPGGGSQ</sequence>
<dbReference type="GO" id="GO:0005524">
    <property type="term" value="F:ATP binding"/>
    <property type="evidence" value="ECO:0007669"/>
    <property type="project" value="UniProtKB-KW"/>
</dbReference>
<dbReference type="Gene3D" id="1.10.472.130">
    <property type="match status" value="1"/>
</dbReference>
<keyword evidence="3" id="KW-0963">Cytoplasm</keyword>
<evidence type="ECO:0000313" key="16">
    <source>
        <dbReference type="EMBL" id="KAF6113476.1"/>
    </source>
</evidence>
<proteinExistence type="inferred from homology"/>
<dbReference type="Pfam" id="PF12775">
    <property type="entry name" value="AAA_7"/>
    <property type="match status" value="1"/>
</dbReference>
<feature type="domain" description="AAA+ ATPase" evidence="15">
    <location>
        <begin position="2369"/>
        <end position="2522"/>
    </location>
</feature>
<dbReference type="InterPro" id="IPR026983">
    <property type="entry name" value="DHC"/>
</dbReference>
<dbReference type="GO" id="GO:0007018">
    <property type="term" value="P:microtubule-based movement"/>
    <property type="evidence" value="ECO:0007669"/>
    <property type="project" value="InterPro"/>
</dbReference>
<dbReference type="Pfam" id="PF12774">
    <property type="entry name" value="AAA_6"/>
    <property type="match status" value="1"/>
</dbReference>
<keyword evidence="12" id="KW-0206">Cytoskeleton</keyword>
<keyword evidence="4" id="KW-0493">Microtubule</keyword>
<dbReference type="FunFam" id="3.40.50.300:FF:000543">
    <property type="entry name" value="Dynein axonemal heavy chain 5"/>
    <property type="match status" value="1"/>
</dbReference>
<dbReference type="GO" id="GO:0005874">
    <property type="term" value="C:microtubule"/>
    <property type="evidence" value="ECO:0007669"/>
    <property type="project" value="UniProtKB-KW"/>
</dbReference>
<dbReference type="Gene3D" id="1.10.8.710">
    <property type="match status" value="1"/>
</dbReference>
<dbReference type="InterPro" id="IPR013602">
    <property type="entry name" value="Dynein_heavy_linker"/>
</dbReference>
<dbReference type="PANTHER" id="PTHR46532">
    <property type="entry name" value="MALE FERTILITY FACTOR KL5"/>
    <property type="match status" value="1"/>
</dbReference>
<dbReference type="PANTHER" id="PTHR46532:SF11">
    <property type="entry name" value="DYNEIN AXONEMAL HEAVY CHAIN 12"/>
    <property type="match status" value="1"/>
</dbReference>
<dbReference type="InterPro" id="IPR041466">
    <property type="entry name" value="Dynein_AAA5_ext"/>
</dbReference>
<comment type="caution">
    <text evidence="16">The sequence shown here is derived from an EMBL/GenBank/DDBJ whole genome shotgun (WGS) entry which is preliminary data.</text>
</comment>
<dbReference type="SMART" id="SM00382">
    <property type="entry name" value="AAA"/>
    <property type="match status" value="3"/>
</dbReference>
<evidence type="ECO:0000256" key="10">
    <source>
        <dbReference type="ARBA" id="ARBA00023069"/>
    </source>
</evidence>
<dbReference type="GO" id="GO:0051959">
    <property type="term" value="F:dynein light intermediate chain binding"/>
    <property type="evidence" value="ECO:0007669"/>
    <property type="project" value="InterPro"/>
</dbReference>
<dbReference type="FunFam" id="1.20.140.100:FF:000003">
    <property type="entry name" value="Dynein, axonemal, heavy chain 5"/>
    <property type="match status" value="1"/>
</dbReference>
<dbReference type="FunFam" id="3.20.180.20:FF:000001">
    <property type="entry name" value="Dynein axonemal heavy chain 5"/>
    <property type="match status" value="1"/>
</dbReference>
<feature type="domain" description="AAA+ ATPase" evidence="15">
    <location>
        <begin position="2695"/>
        <end position="2817"/>
    </location>
</feature>
<dbReference type="FunFam" id="1.10.8.710:FF:000003">
    <property type="entry name" value="Dynein axonemal heavy chain 5"/>
    <property type="match status" value="1"/>
</dbReference>
<dbReference type="FunFam" id="3.40.50.300:FF:000044">
    <property type="entry name" value="Dynein heavy chain 5, axonemal"/>
    <property type="match status" value="1"/>
</dbReference>
<dbReference type="InterPro" id="IPR003593">
    <property type="entry name" value="AAA+_ATPase"/>
</dbReference>
<dbReference type="Gene3D" id="3.40.50.300">
    <property type="entry name" value="P-loop containing nucleotide triphosphate hydrolases"/>
    <property type="match status" value="3"/>
</dbReference>
<dbReference type="GO" id="GO:0045505">
    <property type="term" value="F:dynein intermediate chain binding"/>
    <property type="evidence" value="ECO:0007669"/>
    <property type="project" value="InterPro"/>
</dbReference>
<dbReference type="InterPro" id="IPR013594">
    <property type="entry name" value="Dynein_heavy_tail"/>
</dbReference>
<accession>A0A834APB6</accession>
<evidence type="ECO:0000256" key="5">
    <source>
        <dbReference type="ARBA" id="ARBA00022737"/>
    </source>
</evidence>
<dbReference type="InterPro" id="IPR042228">
    <property type="entry name" value="Dynein_linker_3"/>
</dbReference>
<keyword evidence="5" id="KW-0677">Repeat</keyword>
<dbReference type="Gene3D" id="3.20.180.20">
    <property type="entry name" value="Dynein heavy chain, N-terminal domain 2"/>
    <property type="match status" value="1"/>
</dbReference>
<dbReference type="InterPro" id="IPR035699">
    <property type="entry name" value="AAA_6"/>
</dbReference>